<dbReference type="Gramene" id="PNT60994">
    <property type="protein sequence ID" value="PNT60994"/>
    <property type="gene ID" value="BRADI_5g08875v3"/>
</dbReference>
<keyword evidence="4" id="KW-1185">Reference proteome</keyword>
<accession>A0A2K2CG36</accession>
<dbReference type="EMBL" id="CM000884">
    <property type="protein sequence ID" value="PNT60994.1"/>
    <property type="molecule type" value="Genomic_DNA"/>
</dbReference>
<sequence>MAGFDHLPAPAGNNDPDGGDPNRDFLIDDYLNLTGYPDGQLEPHPIPGSHAAGTGGFVSDDLLFSLLNDPEQLAMVLYEIGVDLHDEIPYPDTLLAIDDYEDTLFGSPTMSSLLASPVMVPGDPLEVGLLEPIAPAPLAIAQSVPEGDTWSSVAARTGNRGRSITWGGNLPGLGGSSSSDMATSVNGSEDLYGDDEAEDSNAVARRTRSGGAHRRRRTLRRGST</sequence>
<dbReference type="RefSeq" id="XP_024312005.1">
    <property type="nucleotide sequence ID" value="XM_024456237.1"/>
</dbReference>
<dbReference type="GeneID" id="112269457"/>
<dbReference type="EnsemblPlants" id="PNT60994">
    <property type="protein sequence ID" value="PNT60994"/>
    <property type="gene ID" value="BRADI_5g08875v3"/>
</dbReference>
<evidence type="ECO:0000256" key="1">
    <source>
        <dbReference type="SAM" id="MobiDB-lite"/>
    </source>
</evidence>
<name>A0A2K2CG36_BRADI</name>
<dbReference type="ExpressionAtlas" id="A0A2K2CG36">
    <property type="expression patterns" value="baseline"/>
</dbReference>
<dbReference type="Proteomes" id="UP000008810">
    <property type="component" value="Chromosome 5"/>
</dbReference>
<feature type="region of interest" description="Disordered" evidence="1">
    <location>
        <begin position="164"/>
        <end position="224"/>
    </location>
</feature>
<evidence type="ECO:0000313" key="4">
    <source>
        <dbReference type="Proteomes" id="UP000008810"/>
    </source>
</evidence>
<reference evidence="3" key="3">
    <citation type="submission" date="2018-08" db="UniProtKB">
        <authorList>
            <consortium name="EnsemblPlants"/>
        </authorList>
    </citation>
    <scope>IDENTIFICATION</scope>
    <source>
        <strain evidence="3">cv. Bd21</strain>
    </source>
</reference>
<feature type="compositionally biased region" description="Basic residues" evidence="1">
    <location>
        <begin position="205"/>
        <end position="224"/>
    </location>
</feature>
<evidence type="ECO:0000313" key="3">
    <source>
        <dbReference type="EnsemblPlants" id="PNT60994"/>
    </source>
</evidence>
<organism evidence="2">
    <name type="scientific">Brachypodium distachyon</name>
    <name type="common">Purple false brome</name>
    <name type="synonym">Trachynia distachya</name>
    <dbReference type="NCBI Taxonomy" id="15368"/>
    <lineage>
        <taxon>Eukaryota</taxon>
        <taxon>Viridiplantae</taxon>
        <taxon>Streptophyta</taxon>
        <taxon>Embryophyta</taxon>
        <taxon>Tracheophyta</taxon>
        <taxon>Spermatophyta</taxon>
        <taxon>Magnoliopsida</taxon>
        <taxon>Liliopsida</taxon>
        <taxon>Poales</taxon>
        <taxon>Poaceae</taxon>
        <taxon>BOP clade</taxon>
        <taxon>Pooideae</taxon>
        <taxon>Stipodae</taxon>
        <taxon>Brachypodieae</taxon>
        <taxon>Brachypodium</taxon>
    </lineage>
</organism>
<evidence type="ECO:0000313" key="2">
    <source>
        <dbReference type="EMBL" id="PNT60994.1"/>
    </source>
</evidence>
<dbReference type="AlphaFoldDB" id="A0A2K2CG36"/>
<protein>
    <submittedName>
        <fullName evidence="2 3">Uncharacterized protein</fullName>
    </submittedName>
</protein>
<proteinExistence type="predicted"/>
<reference evidence="2 3" key="1">
    <citation type="journal article" date="2010" name="Nature">
        <title>Genome sequencing and analysis of the model grass Brachypodium distachyon.</title>
        <authorList>
            <consortium name="International Brachypodium Initiative"/>
        </authorList>
    </citation>
    <scope>NUCLEOTIDE SEQUENCE [LARGE SCALE GENOMIC DNA]</scope>
    <source>
        <strain evidence="2">Bd21</strain>
        <strain evidence="3">cv. Bd21</strain>
    </source>
</reference>
<gene>
    <name evidence="3" type="primary">LOC112269457</name>
    <name evidence="2" type="ORF">BRADI_5g08875v3</name>
</gene>
<reference evidence="2" key="2">
    <citation type="submission" date="2017-06" db="EMBL/GenBank/DDBJ databases">
        <title>WGS assembly of Brachypodium distachyon.</title>
        <authorList>
            <consortium name="The International Brachypodium Initiative"/>
            <person name="Lucas S."/>
            <person name="Harmon-Smith M."/>
            <person name="Lail K."/>
            <person name="Tice H."/>
            <person name="Grimwood J."/>
            <person name="Bruce D."/>
            <person name="Barry K."/>
            <person name="Shu S."/>
            <person name="Lindquist E."/>
            <person name="Wang M."/>
            <person name="Pitluck S."/>
            <person name="Vogel J.P."/>
            <person name="Garvin D.F."/>
            <person name="Mockler T.C."/>
            <person name="Schmutz J."/>
            <person name="Rokhsar D."/>
            <person name="Bevan M.W."/>
        </authorList>
    </citation>
    <scope>NUCLEOTIDE SEQUENCE</scope>
    <source>
        <strain evidence="2">Bd21</strain>
    </source>
</reference>
<dbReference type="RefSeq" id="XP_024312006.1">
    <property type="nucleotide sequence ID" value="XM_024456238.1"/>
</dbReference>
<feature type="region of interest" description="Disordered" evidence="1">
    <location>
        <begin position="1"/>
        <end position="24"/>
    </location>
</feature>